<dbReference type="Gene3D" id="1.10.10.10">
    <property type="entry name" value="Winged helix-like DNA-binding domain superfamily/Winged helix DNA-binding domain"/>
    <property type="match status" value="1"/>
</dbReference>
<comment type="caution">
    <text evidence="4">The sequence shown here is derived from an EMBL/GenBank/DDBJ whole genome shotgun (WGS) entry which is preliminary data.</text>
</comment>
<reference evidence="4 5" key="1">
    <citation type="submission" date="2013-02" db="EMBL/GenBank/DDBJ databases">
        <title>The Genome Sequence of Enterococcus phoeniculicola BAA-412.</title>
        <authorList>
            <consortium name="The Broad Institute Genome Sequencing Platform"/>
            <consortium name="The Broad Institute Genome Sequencing Center for Infectious Disease"/>
            <person name="Earl A.M."/>
            <person name="Gilmore M.S."/>
            <person name="Lebreton F."/>
            <person name="Walker B."/>
            <person name="Young S.K."/>
            <person name="Zeng Q."/>
            <person name="Gargeya S."/>
            <person name="Fitzgerald M."/>
            <person name="Haas B."/>
            <person name="Abouelleil A."/>
            <person name="Alvarado L."/>
            <person name="Arachchi H.M."/>
            <person name="Berlin A.M."/>
            <person name="Chapman S.B."/>
            <person name="Dewar J."/>
            <person name="Goldberg J."/>
            <person name="Griggs A."/>
            <person name="Gujja S."/>
            <person name="Hansen M."/>
            <person name="Howarth C."/>
            <person name="Imamovic A."/>
            <person name="Larimer J."/>
            <person name="McCowan C."/>
            <person name="Murphy C."/>
            <person name="Neiman D."/>
            <person name="Pearson M."/>
            <person name="Priest M."/>
            <person name="Roberts A."/>
            <person name="Saif S."/>
            <person name="Shea T."/>
            <person name="Sisk P."/>
            <person name="Sykes S."/>
            <person name="Wortman J."/>
            <person name="Nusbaum C."/>
            <person name="Birren B."/>
        </authorList>
    </citation>
    <scope>NUCLEOTIDE SEQUENCE [LARGE SCALE GENOMIC DNA]</scope>
    <source>
        <strain evidence="4 5">ATCC BAA-412</strain>
    </source>
</reference>
<dbReference type="GO" id="GO:0004016">
    <property type="term" value="F:adenylate cyclase activity"/>
    <property type="evidence" value="ECO:0007669"/>
    <property type="project" value="TreeGrafter"/>
</dbReference>
<sequence length="1016" mass="120248">MKKMLRCELFGNPKIYLNEEPVFFAFSKINALIYYLAINGSVSRDEIAGVLWSNKSEQSAKKNLRNTIYQANKELGEEFIVSPNKSILQLNETLVQPSDVDCFLQDPVNHLDEYQDEFLKGFFLKDSDDFDLWVTKMRNYFEQKFIQSCYQKVAADIENNQLIDVEKNIRRLIAIDEYDERNYQMLMKFYQDSHRNGKVIETYYDLSSILDEELGIKPSEETRAIYEKTLAIVKRNKEQKKVKNYRFFGRTAEIEVLEANLDCFFHKQAFQSVIVQGDDGVGKTALCQLVLSNTAPKLLIKVTCYQAEQGFTLRMWREIINQIDQIVVDEKIVEEETWRAMCYRFFPSFLDKQSACFEESVDDSDMNYLSQFLLVILNKIAKIHSVVFLIENLQWIDERSLQLLTSVLLHNEDCMFLLTLRTDHHRRITDFINAVSHYDKLTQLLLDPFPREAIKAFIEKQIPDQKFSYDFYDKLYEESEGNPLFLIEYVRQLRVGTKIDYITPKIQEELEFSLTQLSTFEEEVLEIVSYFRELAELSMLETILRTDHEQLAHAIANLQQRNLLIERVFSGKISVCFKQKKLREYIYSKQSATKLRVIHEQIAFLFEQQWKLTNDKELLSLVAYHYKYANQELKSLDYELSKLELSLKFQHELFPIYNERSEIAIELQPVEWQKEFEKFEQIGEQLKRNEELYGEQEDYQLLLMKYLYLEGRYFINRGNYGRGIENIQRVIVKAREYHNDRYLVKAYRQMIYYFIQTDNASDMAHYIELAMSISIRTNDHESIGILLRLKGLYNLMVGELEVAERLFHESITIFTISDEVREKYASNIAASYDYLAEIERLRQNYEKAISYQKKAIVLCEETSLITSLVIFYVDMGISAFAAQDYKEARLYLQRSNEMYVNLTSPWKRTQLSVYLALIDLLEGDYQAVFEALLRFNEIQTQMTNPRDLGILYFYKAIVKHLLNTHVMQEPNLSKLLDREESYYYEKAVENLSPYRDQYELHYLREVVFEGASSQAD</sequence>
<dbReference type="InterPro" id="IPR027417">
    <property type="entry name" value="P-loop_NTPase"/>
</dbReference>
<feature type="domain" description="Bacterial transcriptional activator" evidence="3">
    <location>
        <begin position="98"/>
        <end position="230"/>
    </location>
</feature>
<dbReference type="SUPFAM" id="SSF52540">
    <property type="entry name" value="P-loop containing nucleoside triphosphate hydrolases"/>
    <property type="match status" value="1"/>
</dbReference>
<evidence type="ECO:0000259" key="3">
    <source>
        <dbReference type="SMART" id="SM01043"/>
    </source>
</evidence>
<dbReference type="InterPro" id="IPR036388">
    <property type="entry name" value="WH-like_DNA-bd_sf"/>
</dbReference>
<dbReference type="SUPFAM" id="SSF48452">
    <property type="entry name" value="TPR-like"/>
    <property type="match status" value="2"/>
</dbReference>
<protein>
    <recommendedName>
        <fullName evidence="3">Bacterial transcriptional activator domain-containing protein</fullName>
    </recommendedName>
</protein>
<name>R3TJY1_9ENTE</name>
<accession>R3TJY1</accession>
<keyword evidence="2" id="KW-0067">ATP-binding</keyword>
<dbReference type="Proteomes" id="UP000013785">
    <property type="component" value="Unassembled WGS sequence"/>
</dbReference>
<dbReference type="EMBL" id="AJAT01000018">
    <property type="protein sequence ID" value="EOL41739.1"/>
    <property type="molecule type" value="Genomic_DNA"/>
</dbReference>
<keyword evidence="5" id="KW-1185">Reference proteome</keyword>
<dbReference type="eggNOG" id="COG3629">
    <property type="taxonomic scope" value="Bacteria"/>
</dbReference>
<dbReference type="SMART" id="SM01043">
    <property type="entry name" value="BTAD"/>
    <property type="match status" value="1"/>
</dbReference>
<dbReference type="GO" id="GO:0005524">
    <property type="term" value="F:ATP binding"/>
    <property type="evidence" value="ECO:0007669"/>
    <property type="project" value="UniProtKB-KW"/>
</dbReference>
<gene>
    <name evidence="4" type="ORF">UC3_03304</name>
</gene>
<dbReference type="PATRIC" id="fig|1158610.3.peg.3295"/>
<dbReference type="eggNOG" id="COG3899">
    <property type="taxonomic scope" value="Bacteria"/>
</dbReference>
<dbReference type="GO" id="GO:0005737">
    <property type="term" value="C:cytoplasm"/>
    <property type="evidence" value="ECO:0007669"/>
    <property type="project" value="TreeGrafter"/>
</dbReference>
<evidence type="ECO:0000256" key="1">
    <source>
        <dbReference type="ARBA" id="ARBA00022741"/>
    </source>
</evidence>
<dbReference type="OrthoDB" id="190810at2"/>
<dbReference type="RefSeq" id="WP_010769935.1">
    <property type="nucleotide sequence ID" value="NZ_ASWE01000001.1"/>
</dbReference>
<evidence type="ECO:0000313" key="5">
    <source>
        <dbReference type="Proteomes" id="UP000013785"/>
    </source>
</evidence>
<dbReference type="Gene3D" id="3.40.50.300">
    <property type="entry name" value="P-loop containing nucleotide triphosphate hydrolases"/>
    <property type="match status" value="1"/>
</dbReference>
<dbReference type="PANTHER" id="PTHR16305:SF28">
    <property type="entry name" value="GUANYLATE CYCLASE DOMAIN-CONTAINING PROTEIN"/>
    <property type="match status" value="1"/>
</dbReference>
<dbReference type="InterPro" id="IPR005158">
    <property type="entry name" value="BTAD"/>
</dbReference>
<keyword evidence="1" id="KW-0547">Nucleotide-binding</keyword>
<dbReference type="AlphaFoldDB" id="R3TJY1"/>
<proteinExistence type="predicted"/>
<dbReference type="InterPro" id="IPR041664">
    <property type="entry name" value="AAA_16"/>
</dbReference>
<organism evidence="4 5">
    <name type="scientific">Enterococcus phoeniculicola ATCC BAA-412</name>
    <dbReference type="NCBI Taxonomy" id="1158610"/>
    <lineage>
        <taxon>Bacteria</taxon>
        <taxon>Bacillati</taxon>
        <taxon>Bacillota</taxon>
        <taxon>Bacilli</taxon>
        <taxon>Lactobacillales</taxon>
        <taxon>Enterococcaceae</taxon>
        <taxon>Enterococcus</taxon>
    </lineage>
</organism>
<evidence type="ECO:0000313" key="4">
    <source>
        <dbReference type="EMBL" id="EOL41739.1"/>
    </source>
</evidence>
<dbReference type="STRING" id="154621.RV11_GL002735"/>
<dbReference type="Pfam" id="PF13191">
    <property type="entry name" value="AAA_16"/>
    <property type="match status" value="1"/>
</dbReference>
<dbReference type="HOGENOM" id="CLU_004435_1_2_9"/>
<dbReference type="InterPro" id="IPR011990">
    <property type="entry name" value="TPR-like_helical_dom_sf"/>
</dbReference>
<dbReference type="Pfam" id="PF03704">
    <property type="entry name" value="BTAD"/>
    <property type="match status" value="1"/>
</dbReference>
<dbReference type="PANTHER" id="PTHR16305">
    <property type="entry name" value="TESTICULAR SOLUBLE ADENYLYL CYCLASE"/>
    <property type="match status" value="1"/>
</dbReference>
<evidence type="ECO:0000256" key="2">
    <source>
        <dbReference type="ARBA" id="ARBA00022840"/>
    </source>
</evidence>
<dbReference type="Gene3D" id="1.25.40.10">
    <property type="entry name" value="Tetratricopeptide repeat domain"/>
    <property type="match status" value="2"/>
</dbReference>